<comment type="caution">
    <text evidence="1">The sequence shown here is derived from an EMBL/GenBank/DDBJ whole genome shotgun (WGS) entry which is preliminary data.</text>
</comment>
<evidence type="ECO:0000313" key="1">
    <source>
        <dbReference type="EMBL" id="CAG7821924.1"/>
    </source>
</evidence>
<dbReference type="AlphaFoldDB" id="A0A8J2PHG9"/>
<name>A0A8J2PHG9_9HEXA</name>
<gene>
    <name evidence="1" type="ORF">AFUS01_LOCUS32228</name>
</gene>
<proteinExistence type="predicted"/>
<evidence type="ECO:0000313" key="2">
    <source>
        <dbReference type="Proteomes" id="UP000708208"/>
    </source>
</evidence>
<keyword evidence="2" id="KW-1185">Reference proteome</keyword>
<sequence>VYNSNITRPRFTNAGDMPIKVQVVALE</sequence>
<dbReference type="EMBL" id="CAJVCH010524867">
    <property type="protein sequence ID" value="CAG7821924.1"/>
    <property type="molecule type" value="Genomic_DNA"/>
</dbReference>
<reference evidence="1" key="1">
    <citation type="submission" date="2021-06" db="EMBL/GenBank/DDBJ databases">
        <authorList>
            <person name="Hodson N. C."/>
            <person name="Mongue J. A."/>
            <person name="Jaron S. K."/>
        </authorList>
    </citation>
    <scope>NUCLEOTIDE SEQUENCE</scope>
</reference>
<dbReference type="Proteomes" id="UP000708208">
    <property type="component" value="Unassembled WGS sequence"/>
</dbReference>
<organism evidence="1 2">
    <name type="scientific">Allacma fusca</name>
    <dbReference type="NCBI Taxonomy" id="39272"/>
    <lineage>
        <taxon>Eukaryota</taxon>
        <taxon>Metazoa</taxon>
        <taxon>Ecdysozoa</taxon>
        <taxon>Arthropoda</taxon>
        <taxon>Hexapoda</taxon>
        <taxon>Collembola</taxon>
        <taxon>Symphypleona</taxon>
        <taxon>Sminthuridae</taxon>
        <taxon>Allacma</taxon>
    </lineage>
</organism>
<protein>
    <submittedName>
        <fullName evidence="1">Uncharacterized protein</fullName>
    </submittedName>
</protein>
<feature type="non-terminal residue" evidence="1">
    <location>
        <position position="1"/>
    </location>
</feature>
<accession>A0A8J2PHG9</accession>